<evidence type="ECO:0000313" key="3">
    <source>
        <dbReference type="EMBL" id="MFC4500674.1"/>
    </source>
</evidence>
<dbReference type="InterPro" id="IPR015330">
    <property type="entry name" value="DNA_primase/pol_bifunc_N"/>
</dbReference>
<comment type="caution">
    <text evidence="3">The sequence shown here is derived from an EMBL/GenBank/DDBJ whole genome shotgun (WGS) entry which is preliminary data.</text>
</comment>
<organism evidence="3 4">
    <name type="scientific">Streptomyces vulcanius</name>
    <dbReference type="NCBI Taxonomy" id="1441876"/>
    <lineage>
        <taxon>Bacteria</taxon>
        <taxon>Bacillati</taxon>
        <taxon>Actinomycetota</taxon>
        <taxon>Actinomycetes</taxon>
        <taxon>Kitasatosporales</taxon>
        <taxon>Streptomycetaceae</taxon>
        <taxon>Streptomyces</taxon>
    </lineage>
</organism>
<feature type="region of interest" description="Disordered" evidence="1">
    <location>
        <begin position="1"/>
        <end position="37"/>
    </location>
</feature>
<gene>
    <name evidence="3" type="ORF">ACFPIH_14260</name>
</gene>
<protein>
    <submittedName>
        <fullName evidence="3">Bifunctional DNA primase/polymerase</fullName>
    </submittedName>
</protein>
<evidence type="ECO:0000259" key="2">
    <source>
        <dbReference type="SMART" id="SM00943"/>
    </source>
</evidence>
<name>A0ABV9ALZ9_9ACTN</name>
<proteinExistence type="predicted"/>
<feature type="domain" description="DNA primase/polymerase bifunctional N-terminal" evidence="2">
    <location>
        <begin position="55"/>
        <end position="235"/>
    </location>
</feature>
<dbReference type="Proteomes" id="UP001595839">
    <property type="component" value="Unassembled WGS sequence"/>
</dbReference>
<dbReference type="CDD" id="cd04859">
    <property type="entry name" value="Prim_Pol"/>
    <property type="match status" value="1"/>
</dbReference>
<reference evidence="4" key="1">
    <citation type="journal article" date="2019" name="Int. J. Syst. Evol. Microbiol.">
        <title>The Global Catalogue of Microorganisms (GCM) 10K type strain sequencing project: providing services to taxonomists for standard genome sequencing and annotation.</title>
        <authorList>
            <consortium name="The Broad Institute Genomics Platform"/>
            <consortium name="The Broad Institute Genome Sequencing Center for Infectious Disease"/>
            <person name="Wu L."/>
            <person name="Ma J."/>
        </authorList>
    </citation>
    <scope>NUCLEOTIDE SEQUENCE [LARGE SCALE GENOMIC DNA]</scope>
    <source>
        <strain evidence="4">CGMCC 4.7177</strain>
    </source>
</reference>
<keyword evidence="4" id="KW-1185">Reference proteome</keyword>
<dbReference type="SUPFAM" id="SSF56747">
    <property type="entry name" value="Prim-pol domain"/>
    <property type="match status" value="1"/>
</dbReference>
<dbReference type="SMART" id="SM00943">
    <property type="entry name" value="Prim-Pol"/>
    <property type="match status" value="1"/>
</dbReference>
<sequence length="331" mass="35324">MPALRRLAPPHSPRCRQHTLRAPLQPHSRPAATRQEGRVNYGPTRAAWLRAQESAHQAAQRGLNVFPIGRAKLPAIRSPHRDDPPGTPPCRGACERLGHGVHDATTDPKRLDELFDAAPYATGYGIACGRGNEPLLGVDLDRKNGVDGVASLATLAEQHGFTVPETTVIATPSGGEHRWFTGPAGAPVRNSAGKLGPGIDVRGYGGYLVGPGSWTPKGIYRFAERHPAAELPDALLSLMLPPPEPRRTPIHVPGPRRGAVLVGLVKFVLDAPEGELNTRLYWSACRAYETGVDANAISRALVDAAVSLGHPERAAERTVSSARNAPVRNSA</sequence>
<dbReference type="EMBL" id="JBHSFK010000008">
    <property type="protein sequence ID" value="MFC4500674.1"/>
    <property type="molecule type" value="Genomic_DNA"/>
</dbReference>
<dbReference type="RefSeq" id="WP_381171663.1">
    <property type="nucleotide sequence ID" value="NZ_JBHSFK010000008.1"/>
</dbReference>
<accession>A0ABV9ALZ9</accession>
<dbReference type="Pfam" id="PF09250">
    <property type="entry name" value="Prim-Pol"/>
    <property type="match status" value="1"/>
</dbReference>
<evidence type="ECO:0000313" key="4">
    <source>
        <dbReference type="Proteomes" id="UP001595839"/>
    </source>
</evidence>
<evidence type="ECO:0000256" key="1">
    <source>
        <dbReference type="SAM" id="MobiDB-lite"/>
    </source>
</evidence>